<dbReference type="Proteomes" id="UP000703269">
    <property type="component" value="Unassembled WGS sequence"/>
</dbReference>
<feature type="compositionally biased region" description="Low complexity" evidence="1">
    <location>
        <begin position="386"/>
        <end position="398"/>
    </location>
</feature>
<accession>A0A9P3LIV8</accession>
<feature type="region of interest" description="Disordered" evidence="1">
    <location>
        <begin position="519"/>
        <end position="544"/>
    </location>
</feature>
<name>A0A9P3LIV8_9APHY</name>
<evidence type="ECO:0000313" key="2">
    <source>
        <dbReference type="EMBL" id="GJE96069.1"/>
    </source>
</evidence>
<gene>
    <name evidence="2" type="ORF">PsYK624_122620</name>
</gene>
<feature type="compositionally biased region" description="Low complexity" evidence="1">
    <location>
        <begin position="406"/>
        <end position="421"/>
    </location>
</feature>
<evidence type="ECO:0000313" key="3">
    <source>
        <dbReference type="Proteomes" id="UP000703269"/>
    </source>
</evidence>
<feature type="compositionally biased region" description="Low complexity" evidence="1">
    <location>
        <begin position="186"/>
        <end position="200"/>
    </location>
</feature>
<comment type="caution">
    <text evidence="2">The sequence shown here is derived from an EMBL/GenBank/DDBJ whole genome shotgun (WGS) entry which is preliminary data.</text>
</comment>
<feature type="compositionally biased region" description="Low complexity" evidence="1">
    <location>
        <begin position="460"/>
        <end position="471"/>
    </location>
</feature>
<feature type="region of interest" description="Disordered" evidence="1">
    <location>
        <begin position="51"/>
        <end position="72"/>
    </location>
</feature>
<dbReference type="AlphaFoldDB" id="A0A9P3LIV8"/>
<evidence type="ECO:0000256" key="1">
    <source>
        <dbReference type="SAM" id="MobiDB-lite"/>
    </source>
</evidence>
<organism evidence="2 3">
    <name type="scientific">Phanerochaete sordida</name>
    <dbReference type="NCBI Taxonomy" id="48140"/>
    <lineage>
        <taxon>Eukaryota</taxon>
        <taxon>Fungi</taxon>
        <taxon>Dikarya</taxon>
        <taxon>Basidiomycota</taxon>
        <taxon>Agaricomycotina</taxon>
        <taxon>Agaricomycetes</taxon>
        <taxon>Polyporales</taxon>
        <taxon>Phanerochaetaceae</taxon>
        <taxon>Phanerochaete</taxon>
    </lineage>
</organism>
<feature type="compositionally biased region" description="Pro residues" evidence="1">
    <location>
        <begin position="441"/>
        <end position="459"/>
    </location>
</feature>
<dbReference type="OrthoDB" id="128308at2759"/>
<protein>
    <submittedName>
        <fullName evidence="2">Uncharacterized protein</fullName>
    </submittedName>
</protein>
<keyword evidence="3" id="KW-1185">Reference proteome</keyword>
<reference evidence="2 3" key="1">
    <citation type="submission" date="2021-08" db="EMBL/GenBank/DDBJ databases">
        <title>Draft Genome Sequence of Phanerochaete sordida strain YK-624.</title>
        <authorList>
            <person name="Mori T."/>
            <person name="Dohra H."/>
            <person name="Suzuki T."/>
            <person name="Kawagishi H."/>
            <person name="Hirai H."/>
        </authorList>
    </citation>
    <scope>NUCLEOTIDE SEQUENCE [LARGE SCALE GENOMIC DNA]</scope>
    <source>
        <strain evidence="2 3">YK-624</strain>
    </source>
</reference>
<feature type="region of interest" description="Disordered" evidence="1">
    <location>
        <begin position="119"/>
        <end position="206"/>
    </location>
</feature>
<sequence length="646" mass="69363">MSKCCPGYFRWASSPLQNPEFVQPADIDVSTYQHISGQRLSWQPRQYILSPSSSADSPLMANDEPPRKTRRVNKKCARNMKRSDCWHQGGCTCHPLPPGFVPQSASAVPPALVTAASSAAPATSATGPAGSAASEATSEAAGPESRRSAGLGLSGSDAPSVAEQQVRSSQEEHQGVPLGSRGQLHSSTSAPAALSSTQQPTARSQADAMVGNPNYASHIAPIFTASRAETIQQRADQRAVDAQLLARKAEKTRFVWIHVLLKDEGEAVIHRWTHPFSPWPFVVFSREVLVELGLCSDLGAHGTFSFFAFNDSLNTWVRTKEGSSMEVATGQKVYLRALDCPRPAVFPPISASSSPRVLGTSAASPHLRFNLAGERASVRQQRHDALLSPNALPSASPSFTPLGLASTSTSSQPTVPSQSPRPSDHPQPRAQPSFVFQPQICPAPRPPPASSPSPAPAPASSPSSPTSTQQDPPSPVASTSRPPPTLHRKEPDDIIIITDSSDDDLPSIQAIIAEHKKKRQVKIEDHSETPDLTVPASSSSPPAWPSQYHAVDINNLFLAAAREGRAGAVFAAHFPGVPFAPATFYSHRERWLKGDGATEDLRSRFVNYGRTDQGLWQRFMDIVPDPRAALRNVGKKNKRASSKEEA</sequence>
<dbReference type="EMBL" id="BPQB01000055">
    <property type="protein sequence ID" value="GJE96069.1"/>
    <property type="molecule type" value="Genomic_DNA"/>
</dbReference>
<feature type="compositionally biased region" description="Low complexity" evidence="1">
    <location>
        <begin position="119"/>
        <end position="160"/>
    </location>
</feature>
<feature type="region of interest" description="Disordered" evidence="1">
    <location>
        <begin position="380"/>
        <end position="491"/>
    </location>
</feature>
<proteinExistence type="predicted"/>